<dbReference type="Proteomes" id="UP000001542">
    <property type="component" value="Unassembled WGS sequence"/>
</dbReference>
<gene>
    <name evidence="1" type="ORF">TVAG_108950</name>
</gene>
<accession>A2F036</accession>
<dbReference type="RefSeq" id="XP_001314296.1">
    <property type="nucleotide sequence ID" value="XM_001314278.1"/>
</dbReference>
<dbReference type="VEuPathDB" id="TrichDB:TVAG_108950"/>
<dbReference type="InParanoid" id="A2F036"/>
<dbReference type="EMBL" id="DS113558">
    <property type="protein sequence ID" value="EAY01738.1"/>
    <property type="molecule type" value="Genomic_DNA"/>
</dbReference>
<evidence type="ECO:0000313" key="2">
    <source>
        <dbReference type="Proteomes" id="UP000001542"/>
    </source>
</evidence>
<protein>
    <submittedName>
        <fullName evidence="1">Uncharacterized protein</fullName>
    </submittedName>
</protein>
<reference evidence="1" key="2">
    <citation type="journal article" date="2007" name="Science">
        <title>Draft genome sequence of the sexually transmitted pathogen Trichomonas vaginalis.</title>
        <authorList>
            <person name="Carlton J.M."/>
            <person name="Hirt R.P."/>
            <person name="Silva J.C."/>
            <person name="Delcher A.L."/>
            <person name="Schatz M."/>
            <person name="Zhao Q."/>
            <person name="Wortman J.R."/>
            <person name="Bidwell S.L."/>
            <person name="Alsmark U.C.M."/>
            <person name="Besteiro S."/>
            <person name="Sicheritz-Ponten T."/>
            <person name="Noel C.J."/>
            <person name="Dacks J.B."/>
            <person name="Foster P.G."/>
            <person name="Simillion C."/>
            <person name="Van de Peer Y."/>
            <person name="Miranda-Saavedra D."/>
            <person name="Barton G.J."/>
            <person name="Westrop G.D."/>
            <person name="Mueller S."/>
            <person name="Dessi D."/>
            <person name="Fiori P.L."/>
            <person name="Ren Q."/>
            <person name="Paulsen I."/>
            <person name="Zhang H."/>
            <person name="Bastida-Corcuera F.D."/>
            <person name="Simoes-Barbosa A."/>
            <person name="Brown M.T."/>
            <person name="Hayes R.D."/>
            <person name="Mukherjee M."/>
            <person name="Okumura C.Y."/>
            <person name="Schneider R."/>
            <person name="Smith A.J."/>
            <person name="Vanacova S."/>
            <person name="Villalvazo M."/>
            <person name="Haas B.J."/>
            <person name="Pertea M."/>
            <person name="Feldblyum T.V."/>
            <person name="Utterback T.R."/>
            <person name="Shu C.L."/>
            <person name="Osoegawa K."/>
            <person name="de Jong P.J."/>
            <person name="Hrdy I."/>
            <person name="Horvathova L."/>
            <person name="Zubacova Z."/>
            <person name="Dolezal P."/>
            <person name="Malik S.B."/>
            <person name="Logsdon J.M. Jr."/>
            <person name="Henze K."/>
            <person name="Gupta A."/>
            <person name="Wang C.C."/>
            <person name="Dunne R.L."/>
            <person name="Upcroft J.A."/>
            <person name="Upcroft P."/>
            <person name="White O."/>
            <person name="Salzberg S.L."/>
            <person name="Tang P."/>
            <person name="Chiu C.-H."/>
            <person name="Lee Y.-S."/>
            <person name="Embley T.M."/>
            <person name="Coombs G.H."/>
            <person name="Mottram J.C."/>
            <person name="Tachezy J."/>
            <person name="Fraser-Liggett C.M."/>
            <person name="Johnson P.J."/>
        </authorList>
    </citation>
    <scope>NUCLEOTIDE SEQUENCE [LARGE SCALE GENOMIC DNA]</scope>
    <source>
        <strain evidence="1">G3</strain>
    </source>
</reference>
<organism evidence="1 2">
    <name type="scientific">Trichomonas vaginalis (strain ATCC PRA-98 / G3)</name>
    <dbReference type="NCBI Taxonomy" id="412133"/>
    <lineage>
        <taxon>Eukaryota</taxon>
        <taxon>Metamonada</taxon>
        <taxon>Parabasalia</taxon>
        <taxon>Trichomonadida</taxon>
        <taxon>Trichomonadidae</taxon>
        <taxon>Trichomonas</taxon>
    </lineage>
</organism>
<evidence type="ECO:0000313" key="1">
    <source>
        <dbReference type="EMBL" id="EAY01738.1"/>
    </source>
</evidence>
<keyword evidence="2" id="KW-1185">Reference proteome</keyword>
<reference evidence="1" key="1">
    <citation type="submission" date="2006-10" db="EMBL/GenBank/DDBJ databases">
        <authorList>
            <person name="Amadeo P."/>
            <person name="Zhao Q."/>
            <person name="Wortman J."/>
            <person name="Fraser-Liggett C."/>
            <person name="Carlton J."/>
        </authorList>
    </citation>
    <scope>NUCLEOTIDE SEQUENCE</scope>
    <source>
        <strain evidence="1">G3</strain>
    </source>
</reference>
<dbReference type="KEGG" id="tva:4759567"/>
<sequence>MDFIESFKGFLRSNFNAIEDVVNSVSSAVAEQYVDKLISNENLFINLGLPFIVEESSISNIKIQQKSCNISSQYDTIYVDLVEFKIAPYEEESTAMYNKIPPLEAYLNIKEMRITIDIPEFENTFTLICKDMTVNLSSTNGNSIQCSSFTFVDKTSTIFSIPNFSMKITKNMAIELDLDTLSISLSALNLRMFNRLLGIKATHKIALHFNCINISVGASTFIKFENVSIIRIDVISFDVKKLTFNISSMRITITDLNYTHEKFSIGDISTGNTSLFIEKLSEDKLITILFKEDTNVLTIANLKIHLDSKRLSAIFRNLYTNSFFIAFFRRFVGANFEMQKWILEVEFKVDERNLIFKYIISSNQINKYIDTYIELDAYTNKAMPICEHQKIRVQYKDKLYINMSDQKLSLYFIYPEIKTWITCLSRIRRTVRESTIDKLFPKFNFNEVSMFLCFYSQDFGKKPIFEIITNIELFDLVRKGEFISLNLKLDCCMQGINYQWADRDEVISKFTVDAVLPLSSKCIFSRISTTQITSSLSMEIINNLRNFVEHPEISTSSLLFISNETVDKIKISGNNCKQQIILPHQCIPFGGTILVAHIDDKTFTINLSTLSYPLLLMKNCILSIASDTTSKNVHFSSVYILKNDLTTAVTLYSKKVMNKTKILTVQPISRGALPFLESTESSYLLGVGDNKPPKQQTFKLREGTSTYMMEGDVPISLKIYKDPITKSTIIHLRPGLSLVNKLPYPAYISIGNAPVSRGKQQLKPIEPDEERFDSMYQIESKVLLNVTIPKFEKCTGMAIVTTEHDGEKNKSKLQLGTYGFVTAVVERSQDAIKIVIKADLIIENRTLTKFHIISNNTSFSFRPGKFLFGLTDNLCLEYQGNVFPLAESFSRVSIDLSPEYKIFTFCRIEHHTRKHMYIQDIFQVKNEFDREIVFSSSNSCMKVKPGTTTIVNMKIEDNAVEIHCGNYKSAGLFFLGTEIASTVQLYNEEDDTRILFDIQVDDIHSTRIITIKPIAFPPKYAIINDTKYDVYAQQVEEIMPIKVDPFSSSAFGFDLPTLSSNVVLTIEGVLSTVCFTKTVFNVKFPLKVNGDILYLSVYTINSVTRALMITTTPMEPSTEVNIAIEVPKINISFIEKQKSIAALDINNIKFKISQNDSLQYKARFEIDNFQVDDHILNQVVLKKGGSFPFIDVEFQMSSYPFSISQITSIIIHKVIVEMNISDKMLLYFGSILEMMKLHEIDLKDYMAFFGKTILEPITVKAKFENIIPRFLGLYNDIAPRSTVTFWVPGLNLDHFSAPLSLLHKILHDTMQRSLVGRNKKYGFLLPQVACSRNKESNYDNFYYQNNDISVALFTGFPMSTSSIGYKLKYATEMKIKPPDSSQSSVQQNPDPIITLPRKLLSHVIRNPSNEEILLLGTENPKITQRRGLLKHSFILPSKVTVGVFEKLVVIRESEKESEYQLSKIKSMERNVFYINAFGKNKVPLFSITFDHENSAELFYLTLDSVLMQNEINYYF</sequence>
<name>A2F036_TRIV3</name>
<proteinExistence type="predicted"/>
<dbReference type="VEuPathDB" id="TrichDB:TVAGG3_0373940"/>